<proteinExistence type="predicted"/>
<evidence type="ECO:0000259" key="3">
    <source>
        <dbReference type="Pfam" id="PF16135"/>
    </source>
</evidence>
<keyword evidence="2" id="KW-0539">Nucleus</keyword>
<dbReference type="Pfam" id="PF16135">
    <property type="entry name" value="TDBD"/>
    <property type="match status" value="1"/>
</dbReference>
<dbReference type="GO" id="GO:0003714">
    <property type="term" value="F:transcription corepressor activity"/>
    <property type="evidence" value="ECO:0007669"/>
    <property type="project" value="InterPro"/>
</dbReference>
<feature type="domain" description="Tify" evidence="3">
    <location>
        <begin position="28"/>
        <end position="81"/>
    </location>
</feature>
<dbReference type="InterPro" id="IPR032308">
    <property type="entry name" value="TDBD"/>
</dbReference>
<evidence type="ECO:0000313" key="4">
    <source>
        <dbReference type="EMBL" id="KAE8731316.1"/>
    </source>
</evidence>
<evidence type="ECO:0000256" key="1">
    <source>
        <dbReference type="ARBA" id="ARBA00004123"/>
    </source>
</evidence>
<gene>
    <name evidence="4" type="ORF">F3Y22_tig00002840pilonHSYRG01006</name>
</gene>
<protein>
    <recommendedName>
        <fullName evidence="3">Tify domain-containing protein</fullName>
    </recommendedName>
</protein>
<dbReference type="Proteomes" id="UP000436088">
    <property type="component" value="Unassembled WGS sequence"/>
</dbReference>
<dbReference type="PANTHER" id="PTHR46309:SF12">
    <property type="entry name" value="GB|AAC80581.1"/>
    <property type="match status" value="1"/>
</dbReference>
<dbReference type="EMBL" id="VEPZ02000196">
    <property type="protein sequence ID" value="KAE8731316.1"/>
    <property type="molecule type" value="Genomic_DNA"/>
</dbReference>
<dbReference type="GO" id="GO:0005634">
    <property type="term" value="C:nucleus"/>
    <property type="evidence" value="ECO:0007669"/>
    <property type="project" value="UniProtKB-SubCell"/>
</dbReference>
<comment type="caution">
    <text evidence="4">The sequence shown here is derived from an EMBL/GenBank/DDBJ whole genome shotgun (WGS) entry which is preliminary data.</text>
</comment>
<name>A0A6A3CQU5_HIBSY</name>
<accession>A0A6A3CQU5</accession>
<dbReference type="GO" id="GO:0006357">
    <property type="term" value="P:regulation of transcription by RNA polymerase II"/>
    <property type="evidence" value="ECO:0007669"/>
    <property type="project" value="TreeGrafter"/>
</dbReference>
<evidence type="ECO:0000313" key="5">
    <source>
        <dbReference type="Proteomes" id="UP000436088"/>
    </source>
</evidence>
<comment type="subcellular location">
    <subcellularLocation>
        <location evidence="1">Nucleus</location>
    </subcellularLocation>
</comment>
<dbReference type="AlphaFoldDB" id="A0A6A3CQU5"/>
<dbReference type="InterPro" id="IPR042163">
    <property type="entry name" value="PHF12"/>
</dbReference>
<organism evidence="4 5">
    <name type="scientific">Hibiscus syriacus</name>
    <name type="common">Rose of Sharon</name>
    <dbReference type="NCBI Taxonomy" id="106335"/>
    <lineage>
        <taxon>Eukaryota</taxon>
        <taxon>Viridiplantae</taxon>
        <taxon>Streptophyta</taxon>
        <taxon>Embryophyta</taxon>
        <taxon>Tracheophyta</taxon>
        <taxon>Spermatophyta</taxon>
        <taxon>Magnoliopsida</taxon>
        <taxon>eudicotyledons</taxon>
        <taxon>Gunneridae</taxon>
        <taxon>Pentapetalae</taxon>
        <taxon>rosids</taxon>
        <taxon>malvids</taxon>
        <taxon>Malvales</taxon>
        <taxon>Malvaceae</taxon>
        <taxon>Malvoideae</taxon>
        <taxon>Hibiscus</taxon>
    </lineage>
</organism>
<sequence length="123" mass="13573">MDNESSMFAVESGEGCEEDVLKWYYHGGRITRDGIQCNCCSKGFTLTAFEHHAGSTNHRPAANIILDDGTGRSLSDCQRQARDSMKVIISTSSTHPSHKTVKVSNSFNTRMMKFALLAAVEEI</sequence>
<dbReference type="PANTHER" id="PTHR46309">
    <property type="entry name" value="PHD FINGER PROTEIN 12"/>
    <property type="match status" value="1"/>
</dbReference>
<reference evidence="4" key="1">
    <citation type="submission" date="2019-09" db="EMBL/GenBank/DDBJ databases">
        <title>Draft genome information of white flower Hibiscus syriacus.</title>
        <authorList>
            <person name="Kim Y.-M."/>
        </authorList>
    </citation>
    <scope>NUCLEOTIDE SEQUENCE [LARGE SCALE GENOMIC DNA]</scope>
    <source>
        <strain evidence="4">YM2019G1</strain>
    </source>
</reference>
<evidence type="ECO:0000256" key="2">
    <source>
        <dbReference type="ARBA" id="ARBA00023242"/>
    </source>
</evidence>
<keyword evidence="5" id="KW-1185">Reference proteome</keyword>